<gene>
    <name evidence="1" type="ORF">EMPS_07070</name>
</gene>
<dbReference type="InterPro" id="IPR032675">
    <property type="entry name" value="LRR_dom_sf"/>
</dbReference>
<proteinExistence type="predicted"/>
<organism evidence="1 2">
    <name type="scientific">Entomortierella parvispora</name>
    <dbReference type="NCBI Taxonomy" id="205924"/>
    <lineage>
        <taxon>Eukaryota</taxon>
        <taxon>Fungi</taxon>
        <taxon>Fungi incertae sedis</taxon>
        <taxon>Mucoromycota</taxon>
        <taxon>Mortierellomycotina</taxon>
        <taxon>Mortierellomycetes</taxon>
        <taxon>Mortierellales</taxon>
        <taxon>Mortierellaceae</taxon>
        <taxon>Entomortierella</taxon>
    </lineage>
</organism>
<sequence>MSVQDHPYALLADKQEAIDSRNATLEALSINEILHMIGQFLDRHSLTICLRVNKEWHPIFIPLVWSEVKICLKTACFGHASTVLEKYAPFIRKLVLLMEGGNFEVKESDQERQPVFCPNLVELFHPDEAYEDDLEEPLSDLIHRHRSSLKVLESFCYGGVTGVGDVIYQCQKLEVLHTGEVNDKRKVSLEKWLDRYESFWSRLRNLSLSLRWEFDQRPTPSTIHQLKDRAETRLEKLELQIDECTAGSLYIMNMLIAKSPHLVKLLYHIDSMSLKLPSPMSLLAEGAQDPTAQFLPRLQCLQLMIGDFDNADFQKLLTSTVCLVELQVHSSSFDATSWKILKDDIPRYRNTLRSLDLRLCRKVTGSMVHNILCTILTLREFSADYIAEFDLVEKEQPWVCLGLKSLRLGIVIVELPSLRQPEQVFLDRFSKLEALEYLDARTIFVGEYFSFPRRYFRLDLLHGMDTLKTLRQLKFLGLDSSRWGLAEIQWVSTYWPKLETCSGIEVPVPESENCNG</sequence>
<reference evidence="1" key="2">
    <citation type="journal article" date="2022" name="Microbiol. Resour. Announc.">
        <title>Whole-Genome Sequence of Entomortierella parvispora E1425, a Mucoromycotan Fungus Associated with Burkholderiaceae-Related Endosymbiotic Bacteria.</title>
        <authorList>
            <person name="Herlambang A."/>
            <person name="Guo Y."/>
            <person name="Takashima Y."/>
            <person name="Narisawa K."/>
            <person name="Ohta H."/>
            <person name="Nishizawa T."/>
        </authorList>
    </citation>
    <scope>NUCLEOTIDE SEQUENCE</scope>
    <source>
        <strain evidence="1">E1425</strain>
    </source>
</reference>
<dbReference type="AlphaFoldDB" id="A0A9P3HDM5"/>
<evidence type="ECO:0000313" key="1">
    <source>
        <dbReference type="EMBL" id="GJJ74712.1"/>
    </source>
</evidence>
<dbReference type="Proteomes" id="UP000827284">
    <property type="component" value="Unassembled WGS sequence"/>
</dbReference>
<dbReference type="EMBL" id="BQFW01000009">
    <property type="protein sequence ID" value="GJJ74712.1"/>
    <property type="molecule type" value="Genomic_DNA"/>
</dbReference>
<keyword evidence="2" id="KW-1185">Reference proteome</keyword>
<protein>
    <submittedName>
        <fullName evidence="1">Uncharacterized protein</fullName>
    </submittedName>
</protein>
<evidence type="ECO:0000313" key="2">
    <source>
        <dbReference type="Proteomes" id="UP000827284"/>
    </source>
</evidence>
<reference evidence="1" key="1">
    <citation type="submission" date="2021-11" db="EMBL/GenBank/DDBJ databases">
        <authorList>
            <person name="Herlambang A."/>
            <person name="Guo Y."/>
            <person name="Takashima Y."/>
            <person name="Nishizawa T."/>
        </authorList>
    </citation>
    <scope>NUCLEOTIDE SEQUENCE</scope>
    <source>
        <strain evidence="1">E1425</strain>
    </source>
</reference>
<dbReference type="Gene3D" id="3.80.10.10">
    <property type="entry name" value="Ribonuclease Inhibitor"/>
    <property type="match status" value="1"/>
</dbReference>
<dbReference type="SUPFAM" id="SSF52047">
    <property type="entry name" value="RNI-like"/>
    <property type="match status" value="1"/>
</dbReference>
<dbReference type="OrthoDB" id="2342359at2759"/>
<accession>A0A9P3HDM5</accession>
<comment type="caution">
    <text evidence="1">The sequence shown here is derived from an EMBL/GenBank/DDBJ whole genome shotgun (WGS) entry which is preliminary data.</text>
</comment>
<name>A0A9P3HDM5_9FUNG</name>